<dbReference type="GeneID" id="73047779"/>
<dbReference type="AlphaFoldDB" id="A0ABD5Q802"/>
<organism evidence="2 3">
    <name type="scientific">Halorussus aquaticus</name>
    <dbReference type="NCBI Taxonomy" id="2953748"/>
    <lineage>
        <taxon>Archaea</taxon>
        <taxon>Methanobacteriati</taxon>
        <taxon>Methanobacteriota</taxon>
        <taxon>Stenosarchaea group</taxon>
        <taxon>Halobacteria</taxon>
        <taxon>Halobacteriales</taxon>
        <taxon>Haladaptataceae</taxon>
        <taxon>Halorussus</taxon>
    </lineage>
</organism>
<dbReference type="Proteomes" id="UP001595945">
    <property type="component" value="Unassembled WGS sequence"/>
</dbReference>
<evidence type="ECO:0000313" key="3">
    <source>
        <dbReference type="Proteomes" id="UP001595945"/>
    </source>
</evidence>
<protein>
    <submittedName>
        <fullName evidence="2">HalOD1 output domain-containing protein</fullName>
    </submittedName>
</protein>
<dbReference type="RefSeq" id="WP_254270869.1">
    <property type="nucleotide sequence ID" value="NZ_CP100403.1"/>
</dbReference>
<evidence type="ECO:0000313" key="2">
    <source>
        <dbReference type="EMBL" id="MFC4826649.1"/>
    </source>
</evidence>
<comment type="caution">
    <text evidence="2">The sequence shown here is derived from an EMBL/GenBank/DDBJ whole genome shotgun (WGS) entry which is preliminary data.</text>
</comment>
<proteinExistence type="predicted"/>
<gene>
    <name evidence="2" type="ORF">ACFO9K_20530</name>
</gene>
<keyword evidence="3" id="KW-1185">Reference proteome</keyword>
<dbReference type="EMBL" id="JBHSHT010000003">
    <property type="protein sequence ID" value="MFC4826649.1"/>
    <property type="molecule type" value="Genomic_DNA"/>
</dbReference>
<evidence type="ECO:0000259" key="1">
    <source>
        <dbReference type="Pfam" id="PF18545"/>
    </source>
</evidence>
<reference evidence="2 3" key="1">
    <citation type="journal article" date="2019" name="Int. J. Syst. Evol. Microbiol.">
        <title>The Global Catalogue of Microorganisms (GCM) 10K type strain sequencing project: providing services to taxonomists for standard genome sequencing and annotation.</title>
        <authorList>
            <consortium name="The Broad Institute Genomics Platform"/>
            <consortium name="The Broad Institute Genome Sequencing Center for Infectious Disease"/>
            <person name="Wu L."/>
            <person name="Ma J."/>
        </authorList>
    </citation>
    <scope>NUCLEOTIDE SEQUENCE [LARGE SCALE GENOMIC DNA]</scope>
    <source>
        <strain evidence="2 3">XZYJ18</strain>
    </source>
</reference>
<sequence length="85" mass="9408">MTCDHSSNSFTTIRTNCPTTGCERTDDGTCGRPRIRRWLPTHALFAPTPSGTARGFGRVVFTYCDHTVRVFSSGRIEIQPSDAVE</sequence>
<dbReference type="InterPro" id="IPR040624">
    <property type="entry name" value="HalOD1"/>
</dbReference>
<dbReference type="Pfam" id="PF18545">
    <property type="entry name" value="HalOD1"/>
    <property type="match status" value="1"/>
</dbReference>
<feature type="domain" description="Halobacterial output" evidence="1">
    <location>
        <begin position="43"/>
        <end position="80"/>
    </location>
</feature>
<name>A0ABD5Q802_9EURY</name>
<accession>A0ABD5Q802</accession>